<evidence type="ECO:0000256" key="4">
    <source>
        <dbReference type="ARBA" id="ARBA00022692"/>
    </source>
</evidence>
<dbReference type="GO" id="GO:0016887">
    <property type="term" value="F:ATP hydrolysis activity"/>
    <property type="evidence" value="ECO:0007669"/>
    <property type="project" value="InterPro"/>
</dbReference>
<evidence type="ECO:0000256" key="7">
    <source>
        <dbReference type="ARBA" id="ARBA00022840"/>
    </source>
</evidence>
<evidence type="ECO:0000256" key="3">
    <source>
        <dbReference type="ARBA" id="ARBA00022475"/>
    </source>
</evidence>
<dbReference type="GO" id="GO:0005507">
    <property type="term" value="F:copper ion binding"/>
    <property type="evidence" value="ECO:0007669"/>
    <property type="project" value="TreeGrafter"/>
</dbReference>
<evidence type="ECO:0000256" key="11">
    <source>
        <dbReference type="RuleBase" id="RU362081"/>
    </source>
</evidence>
<dbReference type="SFLD" id="SFLDG00002">
    <property type="entry name" value="C1.7:_P-type_atpase_like"/>
    <property type="match status" value="1"/>
</dbReference>
<gene>
    <name evidence="13" type="ORF">ENH89_24510</name>
</gene>
<dbReference type="GO" id="GO:0060003">
    <property type="term" value="P:copper ion export"/>
    <property type="evidence" value="ECO:0007669"/>
    <property type="project" value="UniProtKB-ARBA"/>
</dbReference>
<organism evidence="13 14">
    <name type="scientific">Aurantimonas coralicida</name>
    <dbReference type="NCBI Taxonomy" id="182270"/>
    <lineage>
        <taxon>Bacteria</taxon>
        <taxon>Pseudomonadati</taxon>
        <taxon>Pseudomonadota</taxon>
        <taxon>Alphaproteobacteria</taxon>
        <taxon>Hyphomicrobiales</taxon>
        <taxon>Aurantimonadaceae</taxon>
        <taxon>Aurantimonas</taxon>
    </lineage>
</organism>
<dbReference type="EMBL" id="DRGN01000349">
    <property type="protein sequence ID" value="HEU03413.1"/>
    <property type="molecule type" value="Genomic_DNA"/>
</dbReference>
<comment type="subcellular location">
    <subcellularLocation>
        <location evidence="1">Cell membrane</location>
        <topology evidence="1">Multi-pass membrane protein</topology>
    </subcellularLocation>
</comment>
<keyword evidence="7 11" id="KW-0067">ATP-binding</keyword>
<protein>
    <submittedName>
        <fullName evidence="13">Copper-translocating P-type ATPase</fullName>
    </submittedName>
</protein>
<evidence type="ECO:0000256" key="8">
    <source>
        <dbReference type="ARBA" id="ARBA00022967"/>
    </source>
</evidence>
<dbReference type="Gene3D" id="3.40.50.1000">
    <property type="entry name" value="HAD superfamily/HAD-like"/>
    <property type="match status" value="1"/>
</dbReference>
<evidence type="ECO:0000313" key="14">
    <source>
        <dbReference type="Proteomes" id="UP000885680"/>
    </source>
</evidence>
<feature type="transmembrane region" description="Helical" evidence="11">
    <location>
        <begin position="507"/>
        <end position="526"/>
    </location>
</feature>
<evidence type="ECO:0000313" key="13">
    <source>
        <dbReference type="EMBL" id="HEU03413.1"/>
    </source>
</evidence>
<dbReference type="InterPro" id="IPR018303">
    <property type="entry name" value="ATPase_P-typ_P_site"/>
</dbReference>
<evidence type="ECO:0000256" key="6">
    <source>
        <dbReference type="ARBA" id="ARBA00022741"/>
    </source>
</evidence>
<dbReference type="PRINTS" id="PR00943">
    <property type="entry name" value="CUATPASE"/>
</dbReference>
<feature type="transmembrane region" description="Helical" evidence="11">
    <location>
        <begin position="6"/>
        <end position="25"/>
    </location>
</feature>
<dbReference type="Gene3D" id="3.40.1110.10">
    <property type="entry name" value="Calcium-transporting ATPase, cytoplasmic domain N"/>
    <property type="match status" value="1"/>
</dbReference>
<reference evidence="13" key="1">
    <citation type="journal article" date="2020" name="mSystems">
        <title>Genome- and Community-Level Interaction Insights into Carbon Utilization and Element Cycling Functions of Hydrothermarchaeota in Hydrothermal Sediment.</title>
        <authorList>
            <person name="Zhou Z."/>
            <person name="Liu Y."/>
            <person name="Xu W."/>
            <person name="Pan J."/>
            <person name="Luo Z.H."/>
            <person name="Li M."/>
        </authorList>
    </citation>
    <scope>NUCLEOTIDE SEQUENCE</scope>
    <source>
        <strain evidence="13">HyVt-347</strain>
    </source>
</reference>
<dbReference type="PANTHER" id="PTHR43520:SF8">
    <property type="entry name" value="P-TYPE CU(+) TRANSPORTER"/>
    <property type="match status" value="1"/>
</dbReference>
<dbReference type="GO" id="GO:0055070">
    <property type="term" value="P:copper ion homeostasis"/>
    <property type="evidence" value="ECO:0007669"/>
    <property type="project" value="TreeGrafter"/>
</dbReference>
<dbReference type="InterPro" id="IPR023298">
    <property type="entry name" value="ATPase_P-typ_TM_dom_sf"/>
</dbReference>
<feature type="transmembrane region" description="Helical" evidence="11">
    <location>
        <begin position="167"/>
        <end position="185"/>
    </location>
</feature>
<dbReference type="Proteomes" id="UP000885680">
    <property type="component" value="Unassembled WGS sequence"/>
</dbReference>
<evidence type="ECO:0000256" key="2">
    <source>
        <dbReference type="ARBA" id="ARBA00006024"/>
    </source>
</evidence>
<accession>A0A9C9NKZ6</accession>
<name>A0A9C9NKZ6_9HYPH</name>
<evidence type="ECO:0000256" key="5">
    <source>
        <dbReference type="ARBA" id="ARBA00022723"/>
    </source>
</evidence>
<dbReference type="SFLD" id="SFLDF00027">
    <property type="entry name" value="p-type_atpase"/>
    <property type="match status" value="1"/>
</dbReference>
<evidence type="ECO:0000256" key="9">
    <source>
        <dbReference type="ARBA" id="ARBA00022989"/>
    </source>
</evidence>
<keyword evidence="9 11" id="KW-1133">Transmembrane helix</keyword>
<keyword evidence="5 11" id="KW-0479">Metal-binding</keyword>
<evidence type="ECO:0000259" key="12">
    <source>
        <dbReference type="Pfam" id="PF00122"/>
    </source>
</evidence>
<dbReference type="NCBIfam" id="TIGR01511">
    <property type="entry name" value="ATPase-IB1_Cu"/>
    <property type="match status" value="1"/>
</dbReference>
<dbReference type="NCBIfam" id="TIGR01525">
    <property type="entry name" value="ATPase-IB_hvy"/>
    <property type="match status" value="1"/>
</dbReference>
<comment type="caution">
    <text evidence="13">The sequence shown here is derived from an EMBL/GenBank/DDBJ whole genome shotgun (WGS) entry which is preliminary data.</text>
</comment>
<feature type="domain" description="P-type ATPase A" evidence="12">
    <location>
        <begin position="46"/>
        <end position="146"/>
    </location>
</feature>
<dbReference type="InterPro" id="IPR001757">
    <property type="entry name" value="P_typ_ATPase"/>
</dbReference>
<dbReference type="GO" id="GO:0005886">
    <property type="term" value="C:plasma membrane"/>
    <property type="evidence" value="ECO:0007669"/>
    <property type="project" value="UniProtKB-SubCell"/>
</dbReference>
<dbReference type="InterPro" id="IPR008250">
    <property type="entry name" value="ATPase_P-typ_transduc_dom_A_sf"/>
</dbReference>
<dbReference type="SUPFAM" id="SSF56784">
    <property type="entry name" value="HAD-like"/>
    <property type="match status" value="1"/>
</dbReference>
<feature type="transmembrane region" description="Helical" evidence="11">
    <location>
        <begin position="532"/>
        <end position="554"/>
    </location>
</feature>
<dbReference type="GO" id="GO:0043682">
    <property type="term" value="F:P-type divalent copper transporter activity"/>
    <property type="evidence" value="ECO:0007669"/>
    <property type="project" value="TreeGrafter"/>
</dbReference>
<keyword evidence="4 11" id="KW-0812">Transmembrane</keyword>
<dbReference type="FunFam" id="2.70.150.10:FF:000020">
    <property type="entry name" value="Copper-exporting P-type ATPase A"/>
    <property type="match status" value="1"/>
</dbReference>
<dbReference type="InterPro" id="IPR027256">
    <property type="entry name" value="P-typ_ATPase_IB"/>
</dbReference>
<dbReference type="PROSITE" id="PS00154">
    <property type="entry name" value="ATPASE_E1_E2"/>
    <property type="match status" value="1"/>
</dbReference>
<feature type="transmembrane region" description="Helical" evidence="11">
    <location>
        <begin position="191"/>
        <end position="214"/>
    </location>
</feature>
<keyword evidence="3 11" id="KW-1003">Cell membrane</keyword>
<dbReference type="SFLD" id="SFLDS00003">
    <property type="entry name" value="Haloacid_Dehalogenase"/>
    <property type="match status" value="1"/>
</dbReference>
<evidence type="ECO:0000256" key="10">
    <source>
        <dbReference type="ARBA" id="ARBA00023136"/>
    </source>
</evidence>
<dbReference type="AlphaFoldDB" id="A0A9C9NKZ6"/>
<proteinExistence type="inferred from homology"/>
<keyword evidence="6 11" id="KW-0547">Nucleotide-binding</keyword>
<feature type="non-terminal residue" evidence="13">
    <location>
        <position position="1"/>
    </location>
</feature>
<dbReference type="Pfam" id="PF00122">
    <property type="entry name" value="E1-E2_ATPase"/>
    <property type="match status" value="1"/>
</dbReference>
<dbReference type="CDD" id="cd02094">
    <property type="entry name" value="P-type_ATPase_Cu-like"/>
    <property type="match status" value="1"/>
</dbReference>
<dbReference type="PRINTS" id="PR00119">
    <property type="entry name" value="CATATPASE"/>
</dbReference>
<comment type="similarity">
    <text evidence="2 11">Belongs to the cation transport ATPase (P-type) (TC 3.A.3) family. Type IB subfamily.</text>
</comment>
<evidence type="ECO:0000256" key="1">
    <source>
        <dbReference type="ARBA" id="ARBA00004651"/>
    </source>
</evidence>
<dbReference type="NCBIfam" id="TIGR01494">
    <property type="entry name" value="ATPase_P-type"/>
    <property type="match status" value="1"/>
</dbReference>
<keyword evidence="8" id="KW-1278">Translocase</keyword>
<dbReference type="InterPro" id="IPR023214">
    <property type="entry name" value="HAD_sf"/>
</dbReference>
<dbReference type="Pfam" id="PF00702">
    <property type="entry name" value="Hydrolase"/>
    <property type="match status" value="1"/>
</dbReference>
<dbReference type="GO" id="GO:0005524">
    <property type="term" value="F:ATP binding"/>
    <property type="evidence" value="ECO:0007669"/>
    <property type="project" value="UniProtKB-UniRule"/>
</dbReference>
<dbReference type="InterPro" id="IPR059000">
    <property type="entry name" value="ATPase_P-type_domA"/>
</dbReference>
<dbReference type="SUPFAM" id="SSF81665">
    <property type="entry name" value="Calcium ATPase, transmembrane domain M"/>
    <property type="match status" value="1"/>
</dbReference>
<keyword evidence="10 11" id="KW-0472">Membrane</keyword>
<dbReference type="SUPFAM" id="SSF81653">
    <property type="entry name" value="Calcium ATPase, transduction domain A"/>
    <property type="match status" value="1"/>
</dbReference>
<dbReference type="InterPro" id="IPR044492">
    <property type="entry name" value="P_typ_ATPase_HD_dom"/>
</dbReference>
<dbReference type="Gene3D" id="2.70.150.10">
    <property type="entry name" value="Calcium-transporting ATPase, cytoplasmic transduction domain A"/>
    <property type="match status" value="1"/>
</dbReference>
<dbReference type="PANTHER" id="PTHR43520">
    <property type="entry name" value="ATP7, ISOFORM B"/>
    <property type="match status" value="1"/>
</dbReference>
<dbReference type="InterPro" id="IPR036412">
    <property type="entry name" value="HAD-like_sf"/>
</dbReference>
<dbReference type="InterPro" id="IPR023299">
    <property type="entry name" value="ATPase_P-typ_cyto_dom_N"/>
</dbReference>
<sequence>RDPETGSVGVYFEAAAVIVTLVLLGQVMELRAREQTGSAIRALLDMAAKTARVIRPDGTEEEIPLEEVVVGDRLRVRPGDKVPVDGEVVEGRSSIDESMISGEPVPVEKTPGDPVTGATINGTGSLVMEAKRVGADTMLSQIVEMVANAQRSRAPIQKFADMVAGKFVPVVIGIAILSFISWAIWGPEPALAYGLVSAVAVLIIACPCALGLATPMSIMTATGRGAQAGVLIKNAEALERFAKVDTLIVDKTGTLTEGKPKLVAVLPESGHDEAEVLRLAASLERGSEHPLAEAIVAGAEERGVEMVSADDFEAVTGKGVKGVVDGKAVALGNAKLMVDLGLDGGRLSETADARRDQGETVMFVVLEGKIAGLVSVADPVKETTLAALKALHKQGFRIIMATGDNERTARAVAGRLGIDEIRADVLPEDKARIIKELQAEGRKVAMAGDGVNDAPALAQADVGIAMGTGADVAIESAGFTLVKGNLDGIVRARKLSRATMNNIKQNLFFALIYNAAGVPIAAGILYPFLGILIGPIFAAFAMSASSLSVVLNSLRLRRVKI</sequence>